<dbReference type="InterPro" id="IPR050540">
    <property type="entry name" value="F-actin_Monoox_Mical"/>
</dbReference>
<dbReference type="PROSITE" id="PS51848">
    <property type="entry name" value="BMERB"/>
    <property type="match status" value="1"/>
</dbReference>
<sequence>MAKWFTLVNKKNALLRRQMQLNILEKEDDLERRFELLNRELRSILSMEEWQKTEEQKLRENLLLAELVNIVNKRDELVHHLDSQEKAIEDDDKIERDLSRVGVIHRNHNCVLQ</sequence>
<dbReference type="Pfam" id="PF12130">
    <property type="entry name" value="bMERB_dom"/>
    <property type="match status" value="1"/>
</dbReference>
<dbReference type="PANTHER" id="PTHR23167">
    <property type="entry name" value="CALPONIN HOMOLOGY DOMAIN-CONTAINING PROTEIN DDB_G0272472-RELATED"/>
    <property type="match status" value="1"/>
</dbReference>
<proteinExistence type="predicted"/>
<evidence type="ECO:0000259" key="1">
    <source>
        <dbReference type="PROSITE" id="PS51848"/>
    </source>
</evidence>
<protein>
    <recommendedName>
        <fullName evidence="1">BMERB domain-containing protein</fullName>
    </recommendedName>
</protein>
<dbReference type="PANTHER" id="PTHR23167:SF46">
    <property type="entry name" value="EPS15 HOMOLOGY DOMAIN CONTAINING PROTEIN-BINDING PROTEIN 1, ISOFORM F"/>
    <property type="match status" value="1"/>
</dbReference>
<organism evidence="2">
    <name type="scientific">Graphocephala atropunctata</name>
    <dbReference type="NCBI Taxonomy" id="36148"/>
    <lineage>
        <taxon>Eukaryota</taxon>
        <taxon>Metazoa</taxon>
        <taxon>Ecdysozoa</taxon>
        <taxon>Arthropoda</taxon>
        <taxon>Hexapoda</taxon>
        <taxon>Insecta</taxon>
        <taxon>Pterygota</taxon>
        <taxon>Neoptera</taxon>
        <taxon>Paraneoptera</taxon>
        <taxon>Hemiptera</taxon>
        <taxon>Auchenorrhyncha</taxon>
        <taxon>Membracoidea</taxon>
        <taxon>Cicadellidae</taxon>
        <taxon>Cicadellinae</taxon>
        <taxon>Cicadellini</taxon>
        <taxon>Graphocephala</taxon>
    </lineage>
</organism>
<accession>A0A1B6M5J4</accession>
<reference evidence="2" key="1">
    <citation type="submission" date="2015-11" db="EMBL/GenBank/DDBJ databases">
        <title>De novo transcriptome assembly of four potential Pierce s Disease insect vectors from Arizona vineyards.</title>
        <authorList>
            <person name="Tassone E.E."/>
        </authorList>
    </citation>
    <scope>NUCLEOTIDE SEQUENCE</scope>
</reference>
<dbReference type="InterPro" id="IPR022735">
    <property type="entry name" value="bMERB_dom"/>
</dbReference>
<feature type="domain" description="BMERB" evidence="1">
    <location>
        <begin position="1"/>
        <end position="97"/>
    </location>
</feature>
<name>A0A1B6M5J4_9HEMI</name>
<dbReference type="EMBL" id="GEBQ01008782">
    <property type="protein sequence ID" value="JAT31195.1"/>
    <property type="molecule type" value="Transcribed_RNA"/>
</dbReference>
<dbReference type="SMART" id="SM01203">
    <property type="entry name" value="DUF3585"/>
    <property type="match status" value="1"/>
</dbReference>
<gene>
    <name evidence="2" type="ORF">g.13203</name>
</gene>
<evidence type="ECO:0000313" key="2">
    <source>
        <dbReference type="EMBL" id="JAT31195.1"/>
    </source>
</evidence>
<dbReference type="AlphaFoldDB" id="A0A1B6M5J4"/>